<comment type="caution">
    <text evidence="1">The sequence shown here is derived from an EMBL/GenBank/DDBJ whole genome shotgun (WGS) entry which is preliminary data.</text>
</comment>
<keyword evidence="2" id="KW-1185">Reference proteome</keyword>
<proteinExistence type="predicted"/>
<organism evidence="1 2">
    <name type="scientific">Larimichthys crocea</name>
    <name type="common">Large yellow croaker</name>
    <name type="synonym">Pseudosciaena crocea</name>
    <dbReference type="NCBI Taxonomy" id="215358"/>
    <lineage>
        <taxon>Eukaryota</taxon>
        <taxon>Metazoa</taxon>
        <taxon>Chordata</taxon>
        <taxon>Craniata</taxon>
        <taxon>Vertebrata</taxon>
        <taxon>Euteleostomi</taxon>
        <taxon>Actinopterygii</taxon>
        <taxon>Neopterygii</taxon>
        <taxon>Teleostei</taxon>
        <taxon>Neoteleostei</taxon>
        <taxon>Acanthomorphata</taxon>
        <taxon>Eupercaria</taxon>
        <taxon>Sciaenidae</taxon>
        <taxon>Larimichthys</taxon>
    </lineage>
</organism>
<protein>
    <submittedName>
        <fullName evidence="1">Uncharacterized protein</fullName>
    </submittedName>
</protein>
<accession>A0ACD3QE92</accession>
<evidence type="ECO:0000313" key="2">
    <source>
        <dbReference type="Proteomes" id="UP000793456"/>
    </source>
</evidence>
<dbReference type="EMBL" id="CM011694">
    <property type="protein sequence ID" value="TMS04853.1"/>
    <property type="molecule type" value="Genomic_DNA"/>
</dbReference>
<evidence type="ECO:0000313" key="1">
    <source>
        <dbReference type="EMBL" id="TMS04853.1"/>
    </source>
</evidence>
<dbReference type="Proteomes" id="UP000793456">
    <property type="component" value="Chromosome XXI"/>
</dbReference>
<gene>
    <name evidence="1" type="ORF">E3U43_010010</name>
</gene>
<reference evidence="1" key="1">
    <citation type="submission" date="2018-11" db="EMBL/GenBank/DDBJ databases">
        <title>The sequence and de novo assembly of Larimichthys crocea genome using PacBio and Hi-C technologies.</title>
        <authorList>
            <person name="Xu P."/>
            <person name="Chen B."/>
            <person name="Zhou Z."/>
            <person name="Ke Q."/>
            <person name="Wu Y."/>
            <person name="Bai H."/>
            <person name="Pu F."/>
        </authorList>
    </citation>
    <scope>NUCLEOTIDE SEQUENCE</scope>
    <source>
        <tissue evidence="1">Muscle</tissue>
    </source>
</reference>
<name>A0ACD3QE92_LARCR</name>
<sequence>MLKSKTFVKKTRSGGVMKIVREHYLRDDIWCGSESCSECKQESTVLQRDACIESNLCPYPHYLIPDTNVVLHQIDVLEDPVIRNVIIVQTVLQEVRHRSAPVYKRLKDIIHEKEKHFYTFTNEHHNETFVEREPGESANDRNDRAIRVAAKWYSQHLKTSKSDPDGLKVVLLTNDQGNKEKAEESGLLVYKCEEYIKSLIANPELVDQLALSNDDKVLLQGLQNLNRAVHQDVVAVQLLPRDQWVAPSSVVLQDEGAAKDDDAEEEEDRALRISAAEAARKPTGKVVGIIKRSWRPFCGMLNVSHIKESTRHLFTPADRRVPRIRIETRQASTLAGQRIMVAIDGWPRHSRYPNGHFVRSLGSAGDKETEQEVLLLEHDVPHQAFSQAVLSFLPKMPWSITPEDMVKREDLRHLTVCSVDPPGCTDIDDALHCRELDNGNLEVGVHIADVSHFIRPGNALDKEAANRGTTVYLCGKRIDMVPELLSSNLCSLRSDVERMAFSCIWEMNHKAEILKTRFTKSVINSKASLTYAEAQMRIDDTTRTDDITKSLRGLNKLAKILKKQRIKNGALMLSSLEVRFHIDSETHDPIDLQTKELMETNSMVEEFMLLANISVAQKIYDEFPDCAMLRKHPAPPPSNYDILLKAAKSKAVEIHTDSAKALADSLDMAKVDNFPYFNTLLRILATRCMMQAVYFCSGMDSDFHHYGLASPIYTHFTSPIRRYADIIVHRLLAVAIGADSTYPDLMDKPKQSALANNLNYRHKMSQYAQRASVAFHTQLFFKSRGILNEEGFVLFVRKNAIIVLIPKFGLEGTVFFDTKDKATPNLVFDEEGPALKVEQHTFCIFDKVKVTISLDDSNIQHQKIRMSLIHPVIPGVSVPAPDVEPQAKKPKLDR</sequence>